<accession>A0A918KTP9</accession>
<dbReference type="Proteomes" id="UP000626148">
    <property type="component" value="Unassembled WGS sequence"/>
</dbReference>
<keyword evidence="1" id="KW-0732">Signal</keyword>
<sequence length="257" mass="27124">MNIPVRIQRHILFLSLISAAMVLSVHASELDTPNSFTSGTPAVAAEVNENFTAAEEAINDNDSRLTTVETTLTDVLSRLETLESKSPALTVDTYFATDLVFLLANGSLTIPAGVDGNQSEPGSAGTGREWHALPGLTAVSFTVEDDGTLILLQAEGEAYYPYWSSFAGMEAGILVNGEGPAPGAQEGLTIVTDDTTSAGRDKWHILHPVELDAGEHTFSVVVRVPYSGNEGDGSIGLDGRSTGDHPGKIKATVFTIH</sequence>
<evidence type="ECO:0000256" key="1">
    <source>
        <dbReference type="SAM" id="SignalP"/>
    </source>
</evidence>
<dbReference type="RefSeq" id="WP_189613273.1">
    <property type="nucleotide sequence ID" value="NZ_BMXR01000017.1"/>
</dbReference>
<protein>
    <submittedName>
        <fullName evidence="2">Uncharacterized protein</fullName>
    </submittedName>
</protein>
<feature type="chain" id="PRO_5037617588" evidence="1">
    <location>
        <begin position="28"/>
        <end position="257"/>
    </location>
</feature>
<keyword evidence="3" id="KW-1185">Reference proteome</keyword>
<reference evidence="2" key="1">
    <citation type="journal article" date="2014" name="Int. J. Syst. Evol. Microbiol.">
        <title>Complete genome sequence of Corynebacterium casei LMG S-19264T (=DSM 44701T), isolated from a smear-ripened cheese.</title>
        <authorList>
            <consortium name="US DOE Joint Genome Institute (JGI-PGF)"/>
            <person name="Walter F."/>
            <person name="Albersmeier A."/>
            <person name="Kalinowski J."/>
            <person name="Ruckert C."/>
        </authorList>
    </citation>
    <scope>NUCLEOTIDE SEQUENCE</scope>
    <source>
        <strain evidence="2">KCTC 22169</strain>
    </source>
</reference>
<name>A0A918KTP9_9GAMM</name>
<reference evidence="2" key="2">
    <citation type="submission" date="2020-09" db="EMBL/GenBank/DDBJ databases">
        <authorList>
            <person name="Sun Q."/>
            <person name="Kim S."/>
        </authorList>
    </citation>
    <scope>NUCLEOTIDE SEQUENCE</scope>
    <source>
        <strain evidence="2">KCTC 22169</strain>
    </source>
</reference>
<gene>
    <name evidence="2" type="ORF">GCM10007392_46140</name>
</gene>
<comment type="caution">
    <text evidence="2">The sequence shown here is derived from an EMBL/GenBank/DDBJ whole genome shotgun (WGS) entry which is preliminary data.</text>
</comment>
<evidence type="ECO:0000313" key="2">
    <source>
        <dbReference type="EMBL" id="GGX73473.1"/>
    </source>
</evidence>
<dbReference type="AlphaFoldDB" id="A0A918KTP9"/>
<dbReference type="EMBL" id="BMXR01000017">
    <property type="protein sequence ID" value="GGX73473.1"/>
    <property type="molecule type" value="Genomic_DNA"/>
</dbReference>
<organism evidence="2 3">
    <name type="scientific">Saccharospirillum salsuginis</name>
    <dbReference type="NCBI Taxonomy" id="418750"/>
    <lineage>
        <taxon>Bacteria</taxon>
        <taxon>Pseudomonadati</taxon>
        <taxon>Pseudomonadota</taxon>
        <taxon>Gammaproteobacteria</taxon>
        <taxon>Oceanospirillales</taxon>
        <taxon>Saccharospirillaceae</taxon>
        <taxon>Saccharospirillum</taxon>
    </lineage>
</organism>
<evidence type="ECO:0000313" key="3">
    <source>
        <dbReference type="Proteomes" id="UP000626148"/>
    </source>
</evidence>
<feature type="signal peptide" evidence="1">
    <location>
        <begin position="1"/>
        <end position="27"/>
    </location>
</feature>
<proteinExistence type="predicted"/>